<evidence type="ECO:0000256" key="2">
    <source>
        <dbReference type="ARBA" id="ARBA00022679"/>
    </source>
</evidence>
<dbReference type="AlphaFoldDB" id="W2SHC6"/>
<dbReference type="SUPFAM" id="SSF56112">
    <property type="entry name" value="Protein kinase-like (PK-like)"/>
    <property type="match status" value="1"/>
</dbReference>
<gene>
    <name evidence="7" type="ORF">NECAME_05409</name>
</gene>
<evidence type="ECO:0000256" key="5">
    <source>
        <dbReference type="ARBA" id="ARBA00022840"/>
    </source>
</evidence>
<dbReference type="InterPro" id="IPR011009">
    <property type="entry name" value="Kinase-like_dom_sf"/>
</dbReference>
<name>W2SHC6_NECAM</name>
<reference evidence="8" key="1">
    <citation type="journal article" date="2014" name="Nat. Genet.">
        <title>Genome of the human hookworm Necator americanus.</title>
        <authorList>
            <person name="Tang Y.T."/>
            <person name="Gao X."/>
            <person name="Rosa B.A."/>
            <person name="Abubucker S."/>
            <person name="Hallsworth-Pepin K."/>
            <person name="Martin J."/>
            <person name="Tyagi R."/>
            <person name="Heizer E."/>
            <person name="Zhang X."/>
            <person name="Bhonagiri-Palsikar V."/>
            <person name="Minx P."/>
            <person name="Warren W.C."/>
            <person name="Wang Q."/>
            <person name="Zhan B."/>
            <person name="Hotez P.J."/>
            <person name="Sternberg P.W."/>
            <person name="Dougall A."/>
            <person name="Gaze S.T."/>
            <person name="Mulvenna J."/>
            <person name="Sotillo J."/>
            <person name="Ranganathan S."/>
            <person name="Rabelo E.M."/>
            <person name="Wilson R.K."/>
            <person name="Felgner P.L."/>
            <person name="Bethony J."/>
            <person name="Hawdon J.M."/>
            <person name="Gasser R.B."/>
            <person name="Loukas A."/>
            <person name="Mitreva M."/>
        </authorList>
    </citation>
    <scope>NUCLEOTIDE SEQUENCE [LARGE SCALE GENOMIC DNA]</scope>
</reference>
<dbReference type="GO" id="GO:0033316">
    <property type="term" value="P:meiotic spindle assembly checkpoint signaling"/>
    <property type="evidence" value="ECO:0007669"/>
    <property type="project" value="TreeGrafter"/>
</dbReference>
<protein>
    <recommendedName>
        <fullName evidence="6">Protein kinase domain-containing protein</fullName>
    </recommendedName>
</protein>
<dbReference type="PROSITE" id="PS50011">
    <property type="entry name" value="PROTEIN_KINASE_DOM"/>
    <property type="match status" value="1"/>
</dbReference>
<evidence type="ECO:0000256" key="4">
    <source>
        <dbReference type="ARBA" id="ARBA00022777"/>
    </source>
</evidence>
<dbReference type="PANTHER" id="PTHR22974:SF21">
    <property type="entry name" value="DUAL SPECIFICITY PROTEIN KINASE TTK"/>
    <property type="match status" value="1"/>
</dbReference>
<dbReference type="SMART" id="SM00220">
    <property type="entry name" value="S_TKc"/>
    <property type="match status" value="1"/>
</dbReference>
<dbReference type="PANTHER" id="PTHR22974">
    <property type="entry name" value="MIXED LINEAGE PROTEIN KINASE"/>
    <property type="match status" value="1"/>
</dbReference>
<sequence length="214" mass="23730">MILRMVLELGEIDLECEMKQKGKFDKETTRSFALQIAKGIKEMHDRSILHLDMKLANVVVIQGVLKIIDLGLSATLSDKEDFIIRNFMFGSNRPPEQIVPQSDGTYKMMAILDPNVRIQHDIGADPVITEFLEMCTVREVEKRATIDQLLEHQYLAEVATPQRVFTPGPRGTAGISTIKKSCVTASAESDASRVPPTASLEACSVGECPTQEQI</sequence>
<organism evidence="7 8">
    <name type="scientific">Necator americanus</name>
    <name type="common">Human hookworm</name>
    <dbReference type="NCBI Taxonomy" id="51031"/>
    <lineage>
        <taxon>Eukaryota</taxon>
        <taxon>Metazoa</taxon>
        <taxon>Ecdysozoa</taxon>
        <taxon>Nematoda</taxon>
        <taxon>Chromadorea</taxon>
        <taxon>Rhabditida</taxon>
        <taxon>Rhabditina</taxon>
        <taxon>Rhabditomorpha</taxon>
        <taxon>Strongyloidea</taxon>
        <taxon>Ancylostomatidae</taxon>
        <taxon>Bunostominae</taxon>
        <taxon>Necator</taxon>
    </lineage>
</organism>
<keyword evidence="4" id="KW-0418">Kinase</keyword>
<keyword evidence="8" id="KW-1185">Reference proteome</keyword>
<evidence type="ECO:0000313" key="7">
    <source>
        <dbReference type="EMBL" id="ETN68953.1"/>
    </source>
</evidence>
<keyword evidence="2" id="KW-0808">Transferase</keyword>
<dbReference type="GO" id="GO:0005524">
    <property type="term" value="F:ATP binding"/>
    <property type="evidence" value="ECO:0007669"/>
    <property type="project" value="UniProtKB-KW"/>
</dbReference>
<dbReference type="PROSITE" id="PS00108">
    <property type="entry name" value="PROTEIN_KINASE_ST"/>
    <property type="match status" value="1"/>
</dbReference>
<dbReference type="InterPro" id="IPR000719">
    <property type="entry name" value="Prot_kinase_dom"/>
</dbReference>
<feature type="domain" description="Protein kinase" evidence="6">
    <location>
        <begin position="1"/>
        <end position="214"/>
    </location>
</feature>
<dbReference type="KEGG" id="nai:NECAME_05409"/>
<dbReference type="GO" id="GO:0034501">
    <property type="term" value="P:protein localization to kinetochore"/>
    <property type="evidence" value="ECO:0007669"/>
    <property type="project" value="TreeGrafter"/>
</dbReference>
<dbReference type="Pfam" id="PF00069">
    <property type="entry name" value="Pkinase"/>
    <property type="match status" value="1"/>
</dbReference>
<keyword evidence="5" id="KW-0067">ATP-binding</keyword>
<dbReference type="OrthoDB" id="20524at2759"/>
<evidence type="ECO:0000256" key="1">
    <source>
        <dbReference type="ARBA" id="ARBA00022527"/>
    </source>
</evidence>
<dbReference type="GO" id="GO:0000776">
    <property type="term" value="C:kinetochore"/>
    <property type="evidence" value="ECO:0007669"/>
    <property type="project" value="TreeGrafter"/>
</dbReference>
<evidence type="ECO:0000256" key="3">
    <source>
        <dbReference type="ARBA" id="ARBA00022741"/>
    </source>
</evidence>
<dbReference type="GO" id="GO:0007094">
    <property type="term" value="P:mitotic spindle assembly checkpoint signaling"/>
    <property type="evidence" value="ECO:0007669"/>
    <property type="project" value="TreeGrafter"/>
</dbReference>
<dbReference type="Proteomes" id="UP000053676">
    <property type="component" value="Unassembled WGS sequence"/>
</dbReference>
<dbReference type="GO" id="GO:0005634">
    <property type="term" value="C:nucleus"/>
    <property type="evidence" value="ECO:0007669"/>
    <property type="project" value="TreeGrafter"/>
</dbReference>
<accession>W2SHC6</accession>
<keyword evidence="1" id="KW-0723">Serine/threonine-protein kinase</keyword>
<dbReference type="InterPro" id="IPR008271">
    <property type="entry name" value="Ser/Thr_kinase_AS"/>
</dbReference>
<keyword evidence="3" id="KW-0547">Nucleotide-binding</keyword>
<dbReference type="STRING" id="51031.W2SHC6"/>
<dbReference type="EMBL" id="KI669177">
    <property type="protein sequence ID" value="ETN68953.1"/>
    <property type="molecule type" value="Genomic_DNA"/>
</dbReference>
<dbReference type="GO" id="GO:0007059">
    <property type="term" value="P:chromosome segregation"/>
    <property type="evidence" value="ECO:0007669"/>
    <property type="project" value="TreeGrafter"/>
</dbReference>
<evidence type="ECO:0000313" key="8">
    <source>
        <dbReference type="Proteomes" id="UP000053676"/>
    </source>
</evidence>
<dbReference type="GO" id="GO:0004674">
    <property type="term" value="F:protein serine/threonine kinase activity"/>
    <property type="evidence" value="ECO:0007669"/>
    <property type="project" value="UniProtKB-KW"/>
</dbReference>
<dbReference type="Gene3D" id="1.10.510.10">
    <property type="entry name" value="Transferase(Phosphotransferase) domain 1"/>
    <property type="match status" value="1"/>
</dbReference>
<proteinExistence type="predicted"/>
<dbReference type="GO" id="GO:0004712">
    <property type="term" value="F:protein serine/threonine/tyrosine kinase activity"/>
    <property type="evidence" value="ECO:0007669"/>
    <property type="project" value="TreeGrafter"/>
</dbReference>
<evidence type="ECO:0000259" key="6">
    <source>
        <dbReference type="PROSITE" id="PS50011"/>
    </source>
</evidence>